<feature type="non-terminal residue" evidence="1">
    <location>
        <position position="1"/>
    </location>
</feature>
<evidence type="ECO:0008006" key="2">
    <source>
        <dbReference type="Google" id="ProtNLM"/>
    </source>
</evidence>
<proteinExistence type="predicted"/>
<organism evidence="1">
    <name type="scientific">marine metagenome</name>
    <dbReference type="NCBI Taxonomy" id="408172"/>
    <lineage>
        <taxon>unclassified sequences</taxon>
        <taxon>metagenomes</taxon>
        <taxon>ecological metagenomes</taxon>
    </lineage>
</organism>
<evidence type="ECO:0000313" key="1">
    <source>
        <dbReference type="EMBL" id="SVD87054.1"/>
    </source>
</evidence>
<dbReference type="AlphaFoldDB" id="A0A382YV03"/>
<gene>
    <name evidence="1" type="ORF">METZ01_LOCUS439908</name>
</gene>
<name>A0A382YV03_9ZZZZ</name>
<dbReference type="EMBL" id="UINC01178732">
    <property type="protein sequence ID" value="SVD87054.1"/>
    <property type="molecule type" value="Genomic_DNA"/>
</dbReference>
<reference evidence="1" key="1">
    <citation type="submission" date="2018-05" db="EMBL/GenBank/DDBJ databases">
        <authorList>
            <person name="Lanie J.A."/>
            <person name="Ng W.-L."/>
            <person name="Kazmierczak K.M."/>
            <person name="Andrzejewski T.M."/>
            <person name="Davidsen T.M."/>
            <person name="Wayne K.J."/>
            <person name="Tettelin H."/>
            <person name="Glass J.I."/>
            <person name="Rusch D."/>
            <person name="Podicherti R."/>
            <person name="Tsui H.-C.T."/>
            <person name="Winkler M.E."/>
        </authorList>
    </citation>
    <scope>NUCLEOTIDE SEQUENCE</scope>
</reference>
<protein>
    <recommendedName>
        <fullName evidence="2">YrdC-like domain-containing protein</fullName>
    </recommendedName>
</protein>
<accession>A0A382YV03</accession>
<sequence length="43" mass="4720">EIDFPNIDIFDDSNHSPSKGSTIIDFSTSPPIVIREGDGLYPL</sequence>